<proteinExistence type="predicted"/>
<evidence type="ECO:0000313" key="3">
    <source>
        <dbReference type="Proteomes" id="UP000061432"/>
    </source>
</evidence>
<dbReference type="AlphaFoldDB" id="A0A0C6FXD7"/>
<dbReference type="EMBL" id="AP014706">
    <property type="protein sequence ID" value="BAQ50214.1"/>
    <property type="molecule type" value="Genomic_DNA"/>
</dbReference>
<feature type="domain" description="HTH-like" evidence="1">
    <location>
        <begin position="11"/>
        <end position="54"/>
    </location>
</feature>
<keyword evidence="2" id="KW-0614">Plasmid</keyword>
<gene>
    <name evidence="2" type="primary">tra5</name>
    <name evidence="2" type="ORF">Maq22A_2p42395</name>
</gene>
<sequence>MALLADLVELARRYGRYGYRKIAALLRAAGWLVNDKRVERLWRQEGLKVPARQPKKGRLWDGDGSCVRLRPEHRNHVWSYDFVEARTHDGRKVRLLARSAC</sequence>
<accession>A0A0C6FXD7</accession>
<dbReference type="PATRIC" id="fig|270351.10.peg.7390"/>
<dbReference type="PANTHER" id="PTHR47515:SF1">
    <property type="entry name" value="BLR2054 PROTEIN"/>
    <property type="match status" value="1"/>
</dbReference>
<name>A0A0C6FXD7_9HYPH</name>
<dbReference type="Proteomes" id="UP000061432">
    <property type="component" value="Plasmid pMaq22A_2p"/>
</dbReference>
<reference evidence="3" key="2">
    <citation type="submission" date="2015-01" db="EMBL/GenBank/DDBJ databases">
        <title>Complete genome sequence of Methylobacterium aquaticum strain 22A.</title>
        <authorList>
            <person name="Tani A."/>
            <person name="Ogura Y."/>
            <person name="Hayashi T."/>
        </authorList>
    </citation>
    <scope>NUCLEOTIDE SEQUENCE [LARGE SCALE GENOMIC DNA]</scope>
    <source>
        <strain evidence="3">MA-22A</strain>
        <plasmid evidence="3">Plasmid pMaq22A_2p DNA</plasmid>
    </source>
</reference>
<dbReference type="KEGG" id="maqu:Maq22A_2p42395"/>
<dbReference type="InterPro" id="IPR025948">
    <property type="entry name" value="HTH-like_dom"/>
</dbReference>
<geneLocation type="plasmid" evidence="3">
    <name>pMaq22A_2p DNA</name>
</geneLocation>
<evidence type="ECO:0000259" key="1">
    <source>
        <dbReference type="Pfam" id="PF13276"/>
    </source>
</evidence>
<dbReference type="Pfam" id="PF13276">
    <property type="entry name" value="HTH_21"/>
    <property type="match status" value="1"/>
</dbReference>
<organism evidence="2 3">
    <name type="scientific">Methylobacterium aquaticum</name>
    <dbReference type="NCBI Taxonomy" id="270351"/>
    <lineage>
        <taxon>Bacteria</taxon>
        <taxon>Pseudomonadati</taxon>
        <taxon>Pseudomonadota</taxon>
        <taxon>Alphaproteobacteria</taxon>
        <taxon>Hyphomicrobiales</taxon>
        <taxon>Methylobacteriaceae</taxon>
        <taxon>Methylobacterium</taxon>
    </lineage>
</organism>
<evidence type="ECO:0000313" key="2">
    <source>
        <dbReference type="EMBL" id="BAQ50214.1"/>
    </source>
</evidence>
<dbReference type="PANTHER" id="PTHR47515">
    <property type="entry name" value="LOW CALCIUM RESPONSE LOCUS PROTEIN T"/>
    <property type="match status" value="1"/>
</dbReference>
<protein>
    <submittedName>
        <fullName evidence="2">Transposase and inactivated derivatives</fullName>
    </submittedName>
</protein>
<reference evidence="2 3" key="1">
    <citation type="journal article" date="2015" name="Genome Announc.">
        <title>Complete Genome Sequence of Methylobacterium aquaticum Strain 22A, Isolated from Racomitrium japonicum Moss.</title>
        <authorList>
            <person name="Tani A."/>
            <person name="Ogura Y."/>
            <person name="Hayashi T."/>
            <person name="Kimbara K."/>
        </authorList>
    </citation>
    <scope>NUCLEOTIDE SEQUENCE [LARGE SCALE GENOMIC DNA]</scope>
    <source>
        <strain evidence="2 3">MA-22A</strain>
        <plasmid evidence="3">Plasmid pMaq22A_2p DNA</plasmid>
    </source>
</reference>